<dbReference type="Pfam" id="PF01638">
    <property type="entry name" value="HxlR"/>
    <property type="match status" value="1"/>
</dbReference>
<dbReference type="AlphaFoldDB" id="A0A6J7F002"/>
<evidence type="ECO:0000256" key="1">
    <source>
        <dbReference type="ARBA" id="ARBA00023015"/>
    </source>
</evidence>
<name>A0A6J7F002_9ZZZZ</name>
<gene>
    <name evidence="5" type="ORF">UFOPK3376_02650</name>
</gene>
<dbReference type="SUPFAM" id="SSF46785">
    <property type="entry name" value="Winged helix' DNA-binding domain"/>
    <property type="match status" value="1"/>
</dbReference>
<dbReference type="InterPro" id="IPR036527">
    <property type="entry name" value="SCP2_sterol-bd_dom_sf"/>
</dbReference>
<dbReference type="Gene3D" id="1.10.10.10">
    <property type="entry name" value="Winged helix-like DNA-binding domain superfamily/Winged helix DNA-binding domain"/>
    <property type="match status" value="1"/>
</dbReference>
<evidence type="ECO:0000313" key="5">
    <source>
        <dbReference type="EMBL" id="CAB4888977.1"/>
    </source>
</evidence>
<keyword evidence="1" id="KW-0805">Transcription regulation</keyword>
<dbReference type="InterPro" id="IPR036388">
    <property type="entry name" value="WH-like_DNA-bd_sf"/>
</dbReference>
<dbReference type="PROSITE" id="PS51118">
    <property type="entry name" value="HTH_HXLR"/>
    <property type="match status" value="1"/>
</dbReference>
<proteinExistence type="predicted"/>
<keyword evidence="3" id="KW-0804">Transcription</keyword>
<keyword evidence="2" id="KW-0238">DNA-binding</keyword>
<reference evidence="5" key="1">
    <citation type="submission" date="2020-05" db="EMBL/GenBank/DDBJ databases">
        <authorList>
            <person name="Chiriac C."/>
            <person name="Salcher M."/>
            <person name="Ghai R."/>
            <person name="Kavagutti S V."/>
        </authorList>
    </citation>
    <scope>NUCLEOTIDE SEQUENCE</scope>
</reference>
<dbReference type="InterPro" id="IPR029229">
    <property type="entry name" value="Alkyl_sulf_C"/>
</dbReference>
<evidence type="ECO:0000259" key="4">
    <source>
        <dbReference type="PROSITE" id="PS51118"/>
    </source>
</evidence>
<sequence length="221" mass="24738">MKTYGQYCPISRSAELLGDRWTIHIIRDLLTGATRFNELISGNPGLSRALLSRRLQQLKGADVIEQEPDGSYHLTSAGRDLEPVVFGLATWGARWTFGEPEPEELDPDLLMWWLHRRLDPGKVPGPKFTIAITFTDHPKRYWIVVDTGASLCLADPRFDIDVTVRTDLRTLYRTYLGHVQLADSYRAGQIELLGSKASVRSFLNAFQQSPVAAIVSAESPA</sequence>
<accession>A0A6J7F002</accession>
<dbReference type="SUPFAM" id="SSF55718">
    <property type="entry name" value="SCP-like"/>
    <property type="match status" value="1"/>
</dbReference>
<evidence type="ECO:0000256" key="3">
    <source>
        <dbReference type="ARBA" id="ARBA00023163"/>
    </source>
</evidence>
<dbReference type="InterPro" id="IPR036390">
    <property type="entry name" value="WH_DNA-bd_sf"/>
</dbReference>
<organism evidence="5">
    <name type="scientific">freshwater metagenome</name>
    <dbReference type="NCBI Taxonomy" id="449393"/>
    <lineage>
        <taxon>unclassified sequences</taxon>
        <taxon>metagenomes</taxon>
        <taxon>ecological metagenomes</taxon>
    </lineage>
</organism>
<dbReference type="InterPro" id="IPR002577">
    <property type="entry name" value="HTH_HxlR"/>
</dbReference>
<dbReference type="CDD" id="cd00090">
    <property type="entry name" value="HTH_ARSR"/>
    <property type="match status" value="1"/>
</dbReference>
<dbReference type="InterPro" id="IPR011991">
    <property type="entry name" value="ArsR-like_HTH"/>
</dbReference>
<dbReference type="GO" id="GO:0003677">
    <property type="term" value="F:DNA binding"/>
    <property type="evidence" value="ECO:0007669"/>
    <property type="project" value="UniProtKB-KW"/>
</dbReference>
<evidence type="ECO:0000256" key="2">
    <source>
        <dbReference type="ARBA" id="ARBA00023125"/>
    </source>
</evidence>
<feature type="domain" description="HTH hxlR-type" evidence="4">
    <location>
        <begin position="8"/>
        <end position="100"/>
    </location>
</feature>
<protein>
    <submittedName>
        <fullName evidence="5">Unannotated protein</fullName>
    </submittedName>
</protein>
<dbReference type="EMBL" id="CAFBLP010000093">
    <property type="protein sequence ID" value="CAB4888977.1"/>
    <property type="molecule type" value="Genomic_DNA"/>
</dbReference>
<dbReference type="Gene3D" id="3.30.1050.10">
    <property type="entry name" value="SCP2 sterol-binding domain"/>
    <property type="match status" value="1"/>
</dbReference>
<dbReference type="Pfam" id="PF14864">
    <property type="entry name" value="Alkyl_sulf_C"/>
    <property type="match status" value="1"/>
</dbReference>
<dbReference type="PANTHER" id="PTHR33204">
    <property type="entry name" value="TRANSCRIPTIONAL REGULATOR, MARR FAMILY"/>
    <property type="match status" value="1"/>
</dbReference>
<dbReference type="PANTHER" id="PTHR33204:SF18">
    <property type="entry name" value="TRANSCRIPTIONAL REGULATORY PROTEIN"/>
    <property type="match status" value="1"/>
</dbReference>